<dbReference type="EMBL" id="LDPG01000007">
    <property type="protein sequence ID" value="KLV18287.1"/>
    <property type="molecule type" value="Genomic_DNA"/>
</dbReference>
<evidence type="ECO:0000313" key="1">
    <source>
        <dbReference type="EMBL" id="KLV18287.1"/>
    </source>
</evidence>
<reference evidence="1 2" key="1">
    <citation type="submission" date="2015-05" db="EMBL/GenBank/DDBJ databases">
        <title>Whole genome sequence and identification of bacterial endophytes from Costus igneus.</title>
        <authorList>
            <person name="Lee Y.P."/>
            <person name="Gan H.M."/>
            <person name="Eng W."/>
            <person name="Wheatley M.S."/>
            <person name="Caraballo A."/>
            <person name="Polter S."/>
            <person name="Savka M.A."/>
            <person name="Hudson A.O."/>
        </authorList>
    </citation>
    <scope>NUCLEOTIDE SEQUENCE [LARGE SCALE GENOMIC DNA]</scope>
    <source>
        <strain evidence="1 2">RIT375</strain>
    </source>
</reference>
<proteinExistence type="predicted"/>
<protein>
    <submittedName>
        <fullName evidence="1">Uncharacterized protein</fullName>
    </submittedName>
</protein>
<name>A0A0J1HX27_BACAN</name>
<dbReference type="Proteomes" id="UP000035904">
    <property type="component" value="Unassembled WGS sequence"/>
</dbReference>
<comment type="caution">
    <text evidence="1">The sequence shown here is derived from an EMBL/GenBank/DDBJ whole genome shotgun (WGS) entry which is preliminary data.</text>
</comment>
<sequence>MSELTKELNAILRKYEVSTSQVAYWLYLTLERMTEDYRENYLEDLGEKEMKRLDALTHELNGVVNNHWHSIKSNYEY</sequence>
<dbReference type="RefSeq" id="WP_047956628.1">
    <property type="nucleotide sequence ID" value="NZ_LDPG01000007.1"/>
</dbReference>
<accession>A0A0J1HX27</accession>
<dbReference type="AlphaFoldDB" id="A0A0J1HX27"/>
<dbReference type="PATRIC" id="fig|1392.242.peg.5614"/>
<evidence type="ECO:0000313" key="2">
    <source>
        <dbReference type="Proteomes" id="UP000035904"/>
    </source>
</evidence>
<gene>
    <name evidence="1" type="ORF">ABW01_12965</name>
</gene>
<organism evidence="1 2">
    <name type="scientific">Bacillus anthracis</name>
    <name type="common">anthrax bacterium</name>
    <dbReference type="NCBI Taxonomy" id="1392"/>
    <lineage>
        <taxon>Bacteria</taxon>
        <taxon>Bacillati</taxon>
        <taxon>Bacillota</taxon>
        <taxon>Bacilli</taxon>
        <taxon>Bacillales</taxon>
        <taxon>Bacillaceae</taxon>
        <taxon>Bacillus</taxon>
        <taxon>Bacillus cereus group</taxon>
    </lineage>
</organism>